<dbReference type="CDD" id="cd01651">
    <property type="entry name" value="RT_G2_intron"/>
    <property type="match status" value="1"/>
</dbReference>
<keyword evidence="3" id="KW-0695">RNA-directed DNA polymerase</keyword>
<dbReference type="Pfam" id="PF00078">
    <property type="entry name" value="RVT_1"/>
    <property type="match status" value="1"/>
</dbReference>
<comment type="caution">
    <text evidence="3">The sequence shown here is derived from an EMBL/GenBank/DDBJ whole genome shotgun (WGS) entry which is preliminary data.</text>
</comment>
<dbReference type="RefSeq" id="WP_172176433.1">
    <property type="nucleotide sequence ID" value="NZ_WOEZ01000250.1"/>
</dbReference>
<dbReference type="EMBL" id="WOEZ01000250">
    <property type="protein sequence ID" value="NPT61096.1"/>
    <property type="molecule type" value="Genomic_DNA"/>
</dbReference>
<dbReference type="PANTHER" id="PTHR34047:SF8">
    <property type="entry name" value="PROTEIN YKFC"/>
    <property type="match status" value="1"/>
</dbReference>
<dbReference type="InterPro" id="IPR030931">
    <property type="entry name" value="Group_II_RT_mat"/>
</dbReference>
<evidence type="ECO:0000313" key="3">
    <source>
        <dbReference type="EMBL" id="NPT61096.1"/>
    </source>
</evidence>
<feature type="domain" description="Reverse transcriptase" evidence="2">
    <location>
        <begin position="66"/>
        <end position="317"/>
    </location>
</feature>
<proteinExistence type="inferred from homology"/>
<dbReference type="InterPro" id="IPR051083">
    <property type="entry name" value="GrpII_Intron_Splice-Mob/Def"/>
</dbReference>
<dbReference type="PANTHER" id="PTHR34047">
    <property type="entry name" value="NUCLEAR INTRON MATURASE 1, MITOCHONDRIAL-RELATED"/>
    <property type="match status" value="1"/>
</dbReference>
<dbReference type="InterPro" id="IPR043502">
    <property type="entry name" value="DNA/RNA_pol_sf"/>
</dbReference>
<evidence type="ECO:0000256" key="1">
    <source>
        <dbReference type="ARBA" id="ARBA00034120"/>
    </source>
</evidence>
<keyword evidence="4" id="KW-1185">Reference proteome</keyword>
<keyword evidence="3" id="KW-0548">Nucleotidyltransferase</keyword>
<dbReference type="GO" id="GO:0003964">
    <property type="term" value="F:RNA-directed DNA polymerase activity"/>
    <property type="evidence" value="ECO:0007669"/>
    <property type="project" value="UniProtKB-KW"/>
</dbReference>
<dbReference type="EC" id="2.7.7.49" evidence="3"/>
<protein>
    <submittedName>
        <fullName evidence="3">Group II intron reverse transcriptase/maturase</fullName>
        <ecNumber evidence="3">2.7.7.49</ecNumber>
    </submittedName>
</protein>
<name>A0A972NXR8_9BURK</name>
<evidence type="ECO:0000313" key="4">
    <source>
        <dbReference type="Proteomes" id="UP000655523"/>
    </source>
</evidence>
<dbReference type="NCBIfam" id="TIGR04416">
    <property type="entry name" value="group_II_RT_mat"/>
    <property type="match status" value="1"/>
</dbReference>
<organism evidence="3 4">
    <name type="scientific">Paraburkholderia elongata</name>
    <dbReference type="NCBI Taxonomy" id="2675747"/>
    <lineage>
        <taxon>Bacteria</taxon>
        <taxon>Pseudomonadati</taxon>
        <taxon>Pseudomonadota</taxon>
        <taxon>Betaproteobacteria</taxon>
        <taxon>Burkholderiales</taxon>
        <taxon>Burkholderiaceae</taxon>
        <taxon>Paraburkholderia</taxon>
    </lineage>
</organism>
<dbReference type="Proteomes" id="UP000655523">
    <property type="component" value="Unassembled WGS sequence"/>
</dbReference>
<dbReference type="InterPro" id="IPR000477">
    <property type="entry name" value="RT_dom"/>
</dbReference>
<keyword evidence="3" id="KW-0808">Transferase</keyword>
<comment type="similarity">
    <text evidence="1">Belongs to the bacterial reverse transcriptase family.</text>
</comment>
<dbReference type="AlphaFoldDB" id="A0A972NXR8"/>
<accession>A0A972NXR8</accession>
<gene>
    <name evidence="3" type="primary">ltrA</name>
    <name evidence="3" type="ORF">GNZ13_42785</name>
</gene>
<evidence type="ECO:0000259" key="2">
    <source>
        <dbReference type="PROSITE" id="PS50878"/>
    </source>
</evidence>
<sequence length="431" mass="50230">MSTQLAQIAKKAQLDRKVRFTSLAHLLTPEFLKETWGKMNRRGASGIDGESTGQFESELEQRVGEICARLRAGVYRAPPVRRVEIPKGPGKTGTRPLGIPTVEDRLLQRAVARILEAIFEADFCDFSYGYRPGRNPHHALQALRVQIVTGKVSHVYEVDIRGYFTHVNHQWMRQMVAQRIADPVILSLIGKWLSAGAMHNGVIIRTEEGTPQGGPISCVLANIYLHFTLDLWFEKKFKSNCHGEAYLVRFVDDFVVSFQHRQDAEVFQKRLRERFARFNLELAEEKTRLLLFGRFAAAMRAKRGRRPETFEFLGFKHVCGVDRSGKFALVRIPSVKSCRKFLLRTREWLSGHRHWLKREQQHHLTAMLRGFYQYFGLHHCTRKLSWVRYQVQRQWAGILRRRSQRHKLTWSYLSSREWFELPSGRLPHPMI</sequence>
<dbReference type="SUPFAM" id="SSF56672">
    <property type="entry name" value="DNA/RNA polymerases"/>
    <property type="match status" value="1"/>
</dbReference>
<dbReference type="PROSITE" id="PS50878">
    <property type="entry name" value="RT_POL"/>
    <property type="match status" value="1"/>
</dbReference>
<reference evidence="3 4" key="1">
    <citation type="submission" date="2019-11" db="EMBL/GenBank/DDBJ databases">
        <title>Metabolism of dissolved organic matter in forest soils.</title>
        <authorList>
            <person name="Cyle K.T."/>
            <person name="Wilhelm R.C."/>
            <person name="Martinez C.E."/>
        </authorList>
    </citation>
    <scope>NUCLEOTIDE SEQUENCE [LARGE SCALE GENOMIC DNA]</scope>
    <source>
        <strain evidence="3 4">5N</strain>
    </source>
</reference>